<evidence type="ECO:0000259" key="2">
    <source>
        <dbReference type="Pfam" id="PF03931"/>
    </source>
</evidence>
<name>A0AAW1WIP9_RUBAR</name>
<sequence>MVEDGFSDNAIPLPKVTSSILGKLLEYCKKHLEDKEGDPGDSNNLSIKGLLDLTCQMTGKHDQGKDS</sequence>
<comment type="pathway">
    <text evidence="1">Protein modification; protein ubiquitination.</text>
</comment>
<dbReference type="InterPro" id="IPR016073">
    <property type="entry name" value="Skp1_comp_POZ"/>
</dbReference>
<evidence type="ECO:0000313" key="3">
    <source>
        <dbReference type="EMBL" id="KAK9923160.1"/>
    </source>
</evidence>
<dbReference type="InterPro" id="IPR016897">
    <property type="entry name" value="SKP1"/>
</dbReference>
<evidence type="ECO:0000313" key="4">
    <source>
        <dbReference type="Proteomes" id="UP001457282"/>
    </source>
</evidence>
<dbReference type="PANTHER" id="PTHR11165">
    <property type="entry name" value="SKP1"/>
    <property type="match status" value="1"/>
</dbReference>
<reference evidence="3 4" key="1">
    <citation type="journal article" date="2023" name="G3 (Bethesda)">
        <title>A chromosome-length genome assembly and annotation of blackberry (Rubus argutus, cv. 'Hillquist').</title>
        <authorList>
            <person name="Bruna T."/>
            <person name="Aryal R."/>
            <person name="Dudchenko O."/>
            <person name="Sargent D.J."/>
            <person name="Mead D."/>
            <person name="Buti M."/>
            <person name="Cavallini A."/>
            <person name="Hytonen T."/>
            <person name="Andres J."/>
            <person name="Pham M."/>
            <person name="Weisz D."/>
            <person name="Mascagni F."/>
            <person name="Usai G."/>
            <person name="Natali L."/>
            <person name="Bassil N."/>
            <person name="Fernandez G.E."/>
            <person name="Lomsadze A."/>
            <person name="Armour M."/>
            <person name="Olukolu B."/>
            <person name="Poorten T."/>
            <person name="Britton C."/>
            <person name="Davik J."/>
            <person name="Ashrafi H."/>
            <person name="Aiden E.L."/>
            <person name="Borodovsky M."/>
            <person name="Worthington M."/>
        </authorList>
    </citation>
    <scope>NUCLEOTIDE SEQUENCE [LARGE SCALE GENOMIC DNA]</scope>
    <source>
        <strain evidence="3">PI 553951</strain>
    </source>
</reference>
<dbReference type="SUPFAM" id="SSF54695">
    <property type="entry name" value="POZ domain"/>
    <property type="match status" value="1"/>
</dbReference>
<evidence type="ECO:0000256" key="1">
    <source>
        <dbReference type="ARBA" id="ARBA00004906"/>
    </source>
</evidence>
<dbReference type="EMBL" id="JBEDUW010000006">
    <property type="protein sequence ID" value="KAK9923160.1"/>
    <property type="molecule type" value="Genomic_DNA"/>
</dbReference>
<dbReference type="Gene3D" id="3.30.710.10">
    <property type="entry name" value="Potassium Channel Kv1.1, Chain A"/>
    <property type="match status" value="1"/>
</dbReference>
<gene>
    <name evidence="3" type="ORF">M0R45_031592</name>
</gene>
<proteinExistence type="predicted"/>
<feature type="domain" description="SKP1 component POZ" evidence="2">
    <location>
        <begin position="1"/>
        <end position="32"/>
    </location>
</feature>
<dbReference type="Pfam" id="PF03931">
    <property type="entry name" value="Skp1_POZ"/>
    <property type="match status" value="1"/>
</dbReference>
<accession>A0AAW1WIP9</accession>
<comment type="caution">
    <text evidence="3">The sequence shown here is derived from an EMBL/GenBank/DDBJ whole genome shotgun (WGS) entry which is preliminary data.</text>
</comment>
<dbReference type="InterPro" id="IPR011333">
    <property type="entry name" value="SKP1/BTB/POZ_sf"/>
</dbReference>
<dbReference type="Proteomes" id="UP001457282">
    <property type="component" value="Unassembled WGS sequence"/>
</dbReference>
<dbReference type="GO" id="GO:0006511">
    <property type="term" value="P:ubiquitin-dependent protein catabolic process"/>
    <property type="evidence" value="ECO:0007669"/>
    <property type="project" value="InterPro"/>
</dbReference>
<dbReference type="AlphaFoldDB" id="A0AAW1WIP9"/>
<organism evidence="3 4">
    <name type="scientific">Rubus argutus</name>
    <name type="common">Southern blackberry</name>
    <dbReference type="NCBI Taxonomy" id="59490"/>
    <lineage>
        <taxon>Eukaryota</taxon>
        <taxon>Viridiplantae</taxon>
        <taxon>Streptophyta</taxon>
        <taxon>Embryophyta</taxon>
        <taxon>Tracheophyta</taxon>
        <taxon>Spermatophyta</taxon>
        <taxon>Magnoliopsida</taxon>
        <taxon>eudicotyledons</taxon>
        <taxon>Gunneridae</taxon>
        <taxon>Pentapetalae</taxon>
        <taxon>rosids</taxon>
        <taxon>fabids</taxon>
        <taxon>Rosales</taxon>
        <taxon>Rosaceae</taxon>
        <taxon>Rosoideae</taxon>
        <taxon>Rosoideae incertae sedis</taxon>
        <taxon>Rubus</taxon>
    </lineage>
</organism>
<keyword evidence="4" id="KW-1185">Reference proteome</keyword>
<protein>
    <recommendedName>
        <fullName evidence="2">SKP1 component POZ domain-containing protein</fullName>
    </recommendedName>
</protein>